<sequence length="59" mass="6833">MNTNLLLTYVMLIVALAFGLLTLFVPEEVRIGSAIASVIMSFIFYRLYLRDIDKEENKY</sequence>
<dbReference type="Proteomes" id="UP000295310">
    <property type="component" value="Unassembled WGS sequence"/>
</dbReference>
<keyword evidence="1" id="KW-1133">Transmembrane helix</keyword>
<evidence type="ECO:0000256" key="1">
    <source>
        <dbReference type="SAM" id="Phobius"/>
    </source>
</evidence>
<accession>A0A4R6BEM8</accession>
<dbReference type="AlphaFoldDB" id="A0A4R6BEM8"/>
<protein>
    <submittedName>
        <fullName evidence="2">Uncharacterized protein</fullName>
    </submittedName>
</protein>
<organism evidence="2 3">
    <name type="scientific">Macrococcus brunensis</name>
    <dbReference type="NCBI Taxonomy" id="198483"/>
    <lineage>
        <taxon>Bacteria</taxon>
        <taxon>Bacillati</taxon>
        <taxon>Bacillota</taxon>
        <taxon>Bacilli</taxon>
        <taxon>Bacillales</taxon>
        <taxon>Staphylococcaceae</taxon>
        <taxon>Macrococcus</taxon>
    </lineage>
</organism>
<evidence type="ECO:0000313" key="3">
    <source>
        <dbReference type="Proteomes" id="UP000295310"/>
    </source>
</evidence>
<dbReference type="RefSeq" id="WP_133431503.1">
    <property type="nucleotide sequence ID" value="NZ_SCWA01000005.1"/>
</dbReference>
<feature type="transmembrane region" description="Helical" evidence="1">
    <location>
        <begin position="7"/>
        <end position="25"/>
    </location>
</feature>
<dbReference type="EMBL" id="SCWA01000005">
    <property type="protein sequence ID" value="TDL98264.1"/>
    <property type="molecule type" value="Genomic_DNA"/>
</dbReference>
<comment type="caution">
    <text evidence="2">The sequence shown here is derived from an EMBL/GenBank/DDBJ whole genome shotgun (WGS) entry which is preliminary data.</text>
</comment>
<keyword evidence="1" id="KW-0812">Transmembrane</keyword>
<reference evidence="2 3" key="1">
    <citation type="submission" date="2019-01" db="EMBL/GenBank/DDBJ databases">
        <title>Draft genome sequences of the type strains of six Macrococcus species.</title>
        <authorList>
            <person name="Mazhar S."/>
            <person name="Altermann E."/>
            <person name="Hill C."/>
            <person name="Mcauliffe O."/>
        </authorList>
    </citation>
    <scope>NUCLEOTIDE SEQUENCE [LARGE SCALE GENOMIC DNA]</scope>
    <source>
        <strain evidence="2 3">CCM4811</strain>
    </source>
</reference>
<proteinExistence type="predicted"/>
<evidence type="ECO:0000313" key="2">
    <source>
        <dbReference type="EMBL" id="TDL98264.1"/>
    </source>
</evidence>
<name>A0A4R6BEM8_9STAP</name>
<keyword evidence="3" id="KW-1185">Reference proteome</keyword>
<gene>
    <name evidence="2" type="ORF">ERX27_03760</name>
</gene>
<feature type="transmembrane region" description="Helical" evidence="1">
    <location>
        <begin position="31"/>
        <end position="49"/>
    </location>
</feature>
<keyword evidence="1" id="KW-0472">Membrane</keyword>